<reference evidence="4" key="3">
    <citation type="submission" date="2023-08" db="EMBL/GenBank/DDBJ databases">
        <title>Reintroducing virulent viruses to syntetic microbiomes.</title>
        <authorList>
            <person name="Wilde J."/>
            <person name="Boyes R."/>
            <person name="Robinson A.V."/>
            <person name="Daisley B.A."/>
            <person name="Allen-Vercoe E."/>
        </authorList>
    </citation>
    <scope>NUCLEOTIDE SEQUENCE</scope>
    <source>
        <strain evidence="4">225I_12FAA</strain>
    </source>
</reference>
<feature type="transmembrane region" description="Helical" evidence="1">
    <location>
        <begin position="12"/>
        <end position="30"/>
    </location>
</feature>
<feature type="transmembrane region" description="Helical" evidence="1">
    <location>
        <begin position="59"/>
        <end position="74"/>
    </location>
</feature>
<accession>A0A0P0FKK8</accession>
<reference evidence="3 6" key="2">
    <citation type="journal article" date="2019" name="Nat. Med.">
        <title>A library of human gut bacterial isolates paired with longitudinal multiomics data enables mechanistic microbiome research.</title>
        <authorList>
            <person name="Poyet M."/>
            <person name="Groussin M."/>
            <person name="Gibbons S.M."/>
            <person name="Avila-Pacheco J."/>
            <person name="Jiang X."/>
            <person name="Kearney S.M."/>
            <person name="Perrotta A.R."/>
            <person name="Berdy B."/>
            <person name="Zhao S."/>
            <person name="Lieberman T.D."/>
            <person name="Swanson P.K."/>
            <person name="Smith M."/>
            <person name="Roesemann S."/>
            <person name="Alexander J.E."/>
            <person name="Rich S.A."/>
            <person name="Livny J."/>
            <person name="Vlamakis H."/>
            <person name="Clish C."/>
            <person name="Bullock K."/>
            <person name="Deik A."/>
            <person name="Scott J."/>
            <person name="Pierce K.A."/>
            <person name="Xavier R.J."/>
            <person name="Alm E.J."/>
        </authorList>
    </citation>
    <scope>NUCLEOTIDE SEQUENCE [LARGE SCALE GENOMIC DNA]</scope>
    <source>
        <strain evidence="3 6">BIOML-A7</strain>
    </source>
</reference>
<feature type="transmembrane region" description="Helical" evidence="1">
    <location>
        <begin position="80"/>
        <end position="103"/>
    </location>
</feature>
<evidence type="ECO:0000313" key="6">
    <source>
        <dbReference type="Proteomes" id="UP000325055"/>
    </source>
</evidence>
<evidence type="ECO:0000313" key="5">
    <source>
        <dbReference type="Proteomes" id="UP000061809"/>
    </source>
</evidence>
<feature type="transmembrane region" description="Helical" evidence="1">
    <location>
        <begin position="355"/>
        <end position="371"/>
    </location>
</feature>
<dbReference type="AlphaFoldDB" id="A0A0P0FKK8"/>
<sequence>MLITKFNKEQPAIYFLILAMCVSMELYFTWRFPQSLVNFACALVLLPCLLKVKVPQQSLWVIFLLIINFIYNYTHNTVSFSFLSFLNLSSVIIISIFIVLSSIAFKIKLWHGFDWFMKCICCISLIGWFLYLAGIPLPHYYSDTTDFYTHEVYYLFIAGADNILEELLPRFCGMFLEPGHVGSTCCLLLFINRFNFKDKSNYIYLLSIIFSLSLAAYGLLFIGLCLHYLLKGVHVLKYILFLGVLACAFYIFGLTYNNGDNIFNEKILSRLMFVDGELSGNNRTSMLFDAYYEDWLKHGDLINGYGRKAYGDGTESTNILHGCASYKRFFFINGIIGFILVSILYWSLFYKYRSNQTWGFLVLYVICNMIRDYPFRLMWLYLFILGSVILSLPPSAITSAKVNSPDTD</sequence>
<protein>
    <recommendedName>
        <fullName evidence="7">O-antigen ligase domain-containing protein</fullName>
    </recommendedName>
</protein>
<dbReference type="EMBL" id="CP012801">
    <property type="protein sequence ID" value="ALJ57810.1"/>
    <property type="molecule type" value="Genomic_DNA"/>
</dbReference>
<keyword evidence="1" id="KW-0812">Transmembrane</keyword>
<dbReference type="Proteomes" id="UP001266995">
    <property type="component" value="Unassembled WGS sequence"/>
</dbReference>
<dbReference type="KEGG" id="bcel:BcellWH2_00542"/>
<organism evidence="2 5">
    <name type="scientific">Bacteroides cellulosilyticus</name>
    <dbReference type="NCBI Taxonomy" id="246787"/>
    <lineage>
        <taxon>Bacteria</taxon>
        <taxon>Pseudomonadati</taxon>
        <taxon>Bacteroidota</taxon>
        <taxon>Bacteroidia</taxon>
        <taxon>Bacteroidales</taxon>
        <taxon>Bacteroidaceae</taxon>
        <taxon>Bacteroides</taxon>
    </lineage>
</organism>
<proteinExistence type="predicted"/>
<feature type="transmembrane region" description="Helical" evidence="1">
    <location>
        <begin position="203"/>
        <end position="229"/>
    </location>
</feature>
<evidence type="ECO:0000313" key="3">
    <source>
        <dbReference type="EMBL" id="KAA5404305.1"/>
    </source>
</evidence>
<keyword evidence="1" id="KW-0472">Membrane</keyword>
<feature type="transmembrane region" description="Helical" evidence="1">
    <location>
        <begin position="329"/>
        <end position="349"/>
    </location>
</feature>
<dbReference type="PATRIC" id="fig|246787.4.peg.564"/>
<feature type="transmembrane region" description="Helical" evidence="1">
    <location>
        <begin position="115"/>
        <end position="137"/>
    </location>
</feature>
<dbReference type="EMBL" id="VVYW01000023">
    <property type="protein sequence ID" value="KAA5404305.1"/>
    <property type="molecule type" value="Genomic_DNA"/>
</dbReference>
<dbReference type="Proteomes" id="UP000325055">
    <property type="component" value="Unassembled WGS sequence"/>
</dbReference>
<feature type="transmembrane region" description="Helical" evidence="1">
    <location>
        <begin position="235"/>
        <end position="256"/>
    </location>
</feature>
<name>A0A0P0FKK8_9BACE</name>
<dbReference type="EMBL" id="JAVSNH010000001">
    <property type="protein sequence ID" value="MDT4511445.1"/>
    <property type="molecule type" value="Genomic_DNA"/>
</dbReference>
<evidence type="ECO:0000313" key="2">
    <source>
        <dbReference type="EMBL" id="ALJ57810.1"/>
    </source>
</evidence>
<reference evidence="2 5" key="1">
    <citation type="journal article" date="2015" name="Science">
        <title>Genetic determinants of in vivo fitness and diet responsiveness in multiple human gut Bacteroides.</title>
        <authorList>
            <person name="Wu M."/>
            <person name="McNulty N.P."/>
            <person name="Rodionov D.A."/>
            <person name="Khoroshkin M.S."/>
            <person name="Griffin N.W."/>
            <person name="Cheng J."/>
            <person name="Latreille P."/>
            <person name="Kerstetter R.A."/>
            <person name="Terrapon N."/>
            <person name="Henrissat B."/>
            <person name="Osterman A.L."/>
            <person name="Gordon J.I."/>
        </authorList>
    </citation>
    <scope>NUCLEOTIDE SEQUENCE [LARGE SCALE GENOMIC DNA]</scope>
    <source>
        <strain evidence="2 5">WH2</strain>
    </source>
</reference>
<evidence type="ECO:0000256" key="1">
    <source>
        <dbReference type="SAM" id="Phobius"/>
    </source>
</evidence>
<dbReference type="Proteomes" id="UP000061809">
    <property type="component" value="Chromosome"/>
</dbReference>
<keyword evidence="1" id="KW-1133">Transmembrane helix</keyword>
<evidence type="ECO:0000313" key="4">
    <source>
        <dbReference type="EMBL" id="MDT4511445.1"/>
    </source>
</evidence>
<dbReference type="RefSeq" id="WP_007213721.1">
    <property type="nucleotide sequence ID" value="NZ_CP012801.1"/>
</dbReference>
<feature type="transmembrane region" description="Helical" evidence="1">
    <location>
        <begin position="378"/>
        <end position="397"/>
    </location>
</feature>
<gene>
    <name evidence="2" type="ORF">BcellWH2_00542</name>
    <name evidence="3" type="ORF">F2Y86_22210</name>
    <name evidence="4" type="ORF">RO785_10685</name>
</gene>
<evidence type="ECO:0008006" key="7">
    <source>
        <dbReference type="Google" id="ProtNLM"/>
    </source>
</evidence>